<evidence type="ECO:0000259" key="2">
    <source>
        <dbReference type="Pfam" id="PF01370"/>
    </source>
</evidence>
<dbReference type="Pfam" id="PF01370">
    <property type="entry name" value="Epimerase"/>
    <property type="match status" value="1"/>
</dbReference>
<dbReference type="EMBL" id="CP157484">
    <property type="protein sequence ID" value="XBO39271.1"/>
    <property type="molecule type" value="Genomic_DNA"/>
</dbReference>
<reference evidence="3" key="1">
    <citation type="submission" date="2024-05" db="EMBL/GenBank/DDBJ databases">
        <authorList>
            <person name="Kim S."/>
            <person name="Heo J."/>
            <person name="Choi H."/>
            <person name="Choi Y."/>
            <person name="Kwon S.-W."/>
            <person name="Kim Y."/>
        </authorList>
    </citation>
    <scope>NUCLEOTIDE SEQUENCE</scope>
    <source>
        <strain evidence="3">KACC 23698</strain>
    </source>
</reference>
<dbReference type="PANTHER" id="PTHR43574">
    <property type="entry name" value="EPIMERASE-RELATED"/>
    <property type="match status" value="1"/>
</dbReference>
<proteinExistence type="predicted"/>
<protein>
    <submittedName>
        <fullName evidence="3">SDR family oxidoreductase</fullName>
        <ecNumber evidence="3">1.1.1.290</ecNumber>
    </submittedName>
</protein>
<evidence type="ECO:0000256" key="1">
    <source>
        <dbReference type="ARBA" id="ARBA00023027"/>
    </source>
</evidence>
<dbReference type="CDD" id="cd05266">
    <property type="entry name" value="SDR_a4"/>
    <property type="match status" value="1"/>
</dbReference>
<accession>A0AAU7JFW7</accession>
<dbReference type="RefSeq" id="WP_406856112.1">
    <property type="nucleotide sequence ID" value="NZ_CP157484.1"/>
</dbReference>
<sequence length="298" mass="32257">MNLLVFGYGYTASAFIRAERKRFTDIAATVRTPEKAALLGRDGVRGLVFDAGVRDADPTGRVDPEILASIAQADALLVSIPPDAEGDPVLRAFGDRIGASAPLRWIGYLSTVGVYGDHGGEWVDEKTPLRPVSERSARRVHAEEAWLALGRRSGKPVHVFRLSGIYGPGQNALVNLQARTARRLVKPGQVFNRIHVEDIAGVLAASLERPGGGIYNVTDDEPAPPQDVVTYAAGLLGVQPPPEIAFETAHLSPMARSFYGENKRVANRRVRDELGYAFRYPTYREGMQALAAAGEGRS</sequence>
<organism evidence="3">
    <name type="scientific">Alsobacter sp. KACC 23698</name>
    <dbReference type="NCBI Taxonomy" id="3149229"/>
    <lineage>
        <taxon>Bacteria</taxon>
        <taxon>Pseudomonadati</taxon>
        <taxon>Pseudomonadota</taxon>
        <taxon>Alphaproteobacteria</taxon>
        <taxon>Hyphomicrobiales</taxon>
        <taxon>Alsobacteraceae</taxon>
        <taxon>Alsobacter</taxon>
    </lineage>
</organism>
<dbReference type="InterPro" id="IPR036291">
    <property type="entry name" value="NAD(P)-bd_dom_sf"/>
</dbReference>
<dbReference type="GO" id="GO:0033711">
    <property type="term" value="F:4-phosphoerythronate dehydrogenase activity"/>
    <property type="evidence" value="ECO:0007669"/>
    <property type="project" value="UniProtKB-EC"/>
</dbReference>
<feature type="domain" description="NAD-dependent epimerase/dehydratase" evidence="2">
    <location>
        <begin position="108"/>
        <end position="217"/>
    </location>
</feature>
<dbReference type="SUPFAM" id="SSF51735">
    <property type="entry name" value="NAD(P)-binding Rossmann-fold domains"/>
    <property type="match status" value="1"/>
</dbReference>
<dbReference type="Gene3D" id="3.40.50.720">
    <property type="entry name" value="NAD(P)-binding Rossmann-like Domain"/>
    <property type="match status" value="1"/>
</dbReference>
<name>A0AAU7JFW7_9HYPH</name>
<keyword evidence="1" id="KW-0520">NAD</keyword>
<dbReference type="InterPro" id="IPR001509">
    <property type="entry name" value="Epimerase_deHydtase"/>
</dbReference>
<dbReference type="EC" id="1.1.1.290" evidence="3"/>
<evidence type="ECO:0000313" key="3">
    <source>
        <dbReference type="EMBL" id="XBO39271.1"/>
    </source>
</evidence>
<dbReference type="AlphaFoldDB" id="A0AAU7JFW7"/>
<gene>
    <name evidence="3" type="ORF">ABEG18_00330</name>
</gene>
<keyword evidence="3" id="KW-0560">Oxidoreductase</keyword>